<reference evidence="13 14" key="1">
    <citation type="journal article" date="2014" name="Int. J. Syst. Evol. Microbiol.">
        <title>Phylogenomics and the dynamic genome evolution of the genus Streptococcus.</title>
        <authorList>
            <consortium name="The Broad Institute Genome Sequencing Platform"/>
            <person name="Richards V.P."/>
            <person name="Palmer S.R."/>
            <person name="Pavinski Bitar P.D."/>
            <person name="Qin X."/>
            <person name="Weinstock G.M."/>
            <person name="Highlander S.K."/>
            <person name="Town C.D."/>
            <person name="Burne R.A."/>
            <person name="Stanhope M.J."/>
        </authorList>
    </citation>
    <scope>NUCLEOTIDE SEQUENCE [LARGE SCALE GENOMIC DNA]</scope>
    <source>
        <strain evidence="13 14">2285-97</strain>
    </source>
</reference>
<feature type="binding site" evidence="11">
    <location>
        <begin position="402"/>
        <end position="405"/>
    </location>
    <ligand>
        <name>N-acetyl-D-glucosamine</name>
        <dbReference type="ChEBI" id="CHEBI:506227"/>
    </ligand>
</feature>
<comment type="subunit">
    <text evidence="11">Forms a heterotetramer with 2 subunits each of GtfA and GtfB. Part of the accessory SecA2/SecY2 protein translocation apparatus.</text>
</comment>
<dbReference type="Pfam" id="PF13692">
    <property type="entry name" value="Glyco_trans_1_4"/>
    <property type="match status" value="1"/>
</dbReference>
<dbReference type="CDD" id="cd04949">
    <property type="entry name" value="GT4_GtfA-like"/>
    <property type="match status" value="1"/>
</dbReference>
<dbReference type="AlphaFoldDB" id="G5KI13"/>
<sequence length="502" mass="57781">MTVYNINHGIGWASSGVEYAQAYRSSIFKKIGADAKFIFTDLFVQDNLSDLTRNIGFSDSDIIWLYGWFTDIPVGPVTVTLDDLKAKVSEPIIREETNGKSTKLFFSDDSFWTVYFNNPEKKTVHRVEIVSRNILVRKDYYTSRRIFSEYYYPKNKTIFVNERHFYNQDGSIAYIELVDGKESQFKFSNCLLPSKSAFFDYFMSQLQLTKEDVLILDRSTDIGQSVFRYAKPARLGVVIHAEHFSENAVTDQTILWNNYYDYQFTNASKVDFFITATEKQKEVLTAQFEKYTNQKPTIVTIPVGSIDQLQIPEEERKKHHAITASRLASEKHVDWLVKAVIKARKTITDLTFDIYGSGQESQLISSIIEENQAKDYIRLMGHHDLSKVYSQYDLYLSASKSEGFGLTLLEAVGSGLPLIGFDVRYGNQTFISDGENGYLISLENRDKESDIIEAICQKIIQLYRDANWEHFSEKSYQLAQGYLTTEIEQKWRALLEGGNQND</sequence>
<comment type="subcellular location">
    <subcellularLocation>
        <location evidence="1 11">Cell membrane</location>
        <topology evidence="1 11">Peripheral membrane protein</topology>
    </subcellularLocation>
    <subcellularLocation>
        <location evidence="11">Cytoplasm</location>
    </subcellularLocation>
    <text evidence="11">Cell membrane association requires GtfB.</text>
</comment>
<dbReference type="InterPro" id="IPR054396">
    <property type="entry name" value="GtfA_EBD"/>
</dbReference>
<comment type="pathway">
    <text evidence="2 11">Protein modification; protein glycosylation.</text>
</comment>
<comment type="function">
    <text evidence="11">Required for polymorphic O-glycosylation of the serine-rich repeat protein in this bacteria. Catalyzes the first step in glycosylation by transferring N-acetylglucosamine from UDP-GlcNAc to serine residues in the substrate protein. Part of the accessory SecA2/SecY2 system specifically required to export serine-rich repeat cell wall proteins usually encoded upstream in the same operon.</text>
</comment>
<feature type="binding site" evidence="11">
    <location>
        <position position="240"/>
    </location>
    <ligand>
        <name>N-acetyl-D-glucosamine</name>
        <dbReference type="ChEBI" id="CHEBI:506227"/>
    </ligand>
</feature>
<dbReference type="eggNOG" id="COG0438">
    <property type="taxonomic scope" value="Bacteria"/>
</dbReference>
<evidence type="ECO:0000259" key="12">
    <source>
        <dbReference type="Pfam" id="PF22145"/>
    </source>
</evidence>
<feature type="binding site" evidence="11">
    <location>
        <begin position="16"/>
        <end position="19"/>
    </location>
    <ligand>
        <name>UDP</name>
        <dbReference type="ChEBI" id="CHEBI:58223"/>
    </ligand>
</feature>
<evidence type="ECO:0000256" key="4">
    <source>
        <dbReference type="ARBA" id="ARBA00022475"/>
    </source>
</evidence>
<dbReference type="GO" id="GO:0017122">
    <property type="term" value="C:protein N-acetylglucosaminyltransferase complex"/>
    <property type="evidence" value="ECO:0007669"/>
    <property type="project" value="UniProtKB-UniRule"/>
</dbReference>
<proteinExistence type="inferred from homology"/>
<dbReference type="PANTHER" id="PTHR12526">
    <property type="entry name" value="GLYCOSYLTRANSFERASE"/>
    <property type="match status" value="1"/>
</dbReference>
<dbReference type="UniPathway" id="UPA00378"/>
<keyword evidence="7 11" id="KW-0808">Transferase</keyword>
<keyword evidence="14" id="KW-1185">Reference proteome</keyword>
<protein>
    <recommendedName>
        <fullName evidence="11">UDP-N-acetylglucosamine--peptide N-acetylglucosaminyltransferase GtfA subunit</fullName>
        <ecNumber evidence="11">2.4.1.-</ecNumber>
    </recommendedName>
    <alternativeName>
        <fullName evidence="11">Glycosyltransferase GtfA</fullName>
    </alternativeName>
</protein>
<dbReference type="GO" id="GO:0005737">
    <property type="term" value="C:cytoplasm"/>
    <property type="evidence" value="ECO:0007669"/>
    <property type="project" value="UniProtKB-SubCell"/>
</dbReference>
<dbReference type="Proteomes" id="UP000005388">
    <property type="component" value="Unassembled WGS sequence"/>
</dbReference>
<dbReference type="GO" id="GO:0016757">
    <property type="term" value="F:glycosyltransferase activity"/>
    <property type="evidence" value="ECO:0007669"/>
    <property type="project" value="UniProtKB-UniRule"/>
</dbReference>
<comment type="caution">
    <text evidence="13">The sequence shown here is derived from an EMBL/GenBank/DDBJ whole genome shotgun (WGS) entry which is preliminary data.</text>
</comment>
<evidence type="ECO:0000256" key="7">
    <source>
        <dbReference type="ARBA" id="ARBA00022679"/>
    </source>
</evidence>
<keyword evidence="9 11" id="KW-0472">Membrane</keyword>
<evidence type="ECO:0000256" key="10">
    <source>
        <dbReference type="ARBA" id="ARBA00052053"/>
    </source>
</evidence>
<keyword evidence="6 11" id="KW-0328">Glycosyltransferase</keyword>
<dbReference type="NCBIfam" id="TIGR02918">
    <property type="entry name" value="accessory Sec system glycosyltransferase GtfA"/>
    <property type="match status" value="1"/>
</dbReference>
<dbReference type="RefSeq" id="WP_006738424.1">
    <property type="nucleotide sequence ID" value="NZ_AEUZ02000001.1"/>
</dbReference>
<keyword evidence="8 11" id="KW-0547">Nucleotide-binding</keyword>
<dbReference type="Gene3D" id="3.40.50.2000">
    <property type="entry name" value="Glycogen Phosphorylase B"/>
    <property type="match status" value="2"/>
</dbReference>
<evidence type="ECO:0000256" key="2">
    <source>
        <dbReference type="ARBA" id="ARBA00004922"/>
    </source>
</evidence>
<name>G5KI13_9STRE</name>
<organism evidence="13 14">
    <name type="scientific">Streptococcus urinalis 2285-97</name>
    <dbReference type="NCBI Taxonomy" id="764291"/>
    <lineage>
        <taxon>Bacteria</taxon>
        <taxon>Bacillati</taxon>
        <taxon>Bacillota</taxon>
        <taxon>Bacilli</taxon>
        <taxon>Lactobacillales</taxon>
        <taxon>Streptococcaceae</taxon>
        <taxon>Streptococcus</taxon>
    </lineage>
</organism>
<evidence type="ECO:0000313" key="14">
    <source>
        <dbReference type="Proteomes" id="UP000005388"/>
    </source>
</evidence>
<dbReference type="Pfam" id="PF22145">
    <property type="entry name" value="GtfA_EBD"/>
    <property type="match status" value="1"/>
</dbReference>
<comment type="catalytic activity">
    <reaction evidence="10 11">
        <text>L-seryl-[protein] + UDP-N-acetyl-alpha-D-glucosamine = 3-O-[N-acetyl-alpha-D-glucosaminyl]-L-seryl-[protein] + UDP + H(+)</text>
        <dbReference type="Rhea" id="RHEA:59872"/>
        <dbReference type="Rhea" id="RHEA-COMP:9863"/>
        <dbReference type="Rhea" id="RHEA-COMP:15471"/>
        <dbReference type="ChEBI" id="CHEBI:15378"/>
        <dbReference type="ChEBI" id="CHEBI:29999"/>
        <dbReference type="ChEBI" id="CHEBI:57705"/>
        <dbReference type="ChEBI" id="CHEBI:58223"/>
        <dbReference type="ChEBI" id="CHEBI:143279"/>
    </reaction>
</comment>
<feature type="domain" description="GtfA extended beta-sheet meander" evidence="12">
    <location>
        <begin position="95"/>
        <end position="189"/>
    </location>
</feature>
<keyword evidence="4 11" id="KW-1003">Cell membrane</keyword>
<evidence type="ECO:0000256" key="3">
    <source>
        <dbReference type="ARBA" id="ARBA00009481"/>
    </source>
</evidence>
<dbReference type="EMBL" id="AEUZ02000001">
    <property type="protein sequence ID" value="EHJ55630.1"/>
    <property type="molecule type" value="Genomic_DNA"/>
</dbReference>
<feature type="binding site" evidence="11">
    <location>
        <begin position="382"/>
        <end position="383"/>
    </location>
    <ligand>
        <name>UDP</name>
        <dbReference type="ChEBI" id="CHEBI:58223"/>
    </ligand>
</feature>
<evidence type="ECO:0000256" key="1">
    <source>
        <dbReference type="ARBA" id="ARBA00004202"/>
    </source>
</evidence>
<dbReference type="GO" id="GO:0000166">
    <property type="term" value="F:nucleotide binding"/>
    <property type="evidence" value="ECO:0007669"/>
    <property type="project" value="UniProtKB-KW"/>
</dbReference>
<evidence type="ECO:0000313" key="13">
    <source>
        <dbReference type="EMBL" id="EHJ55630.1"/>
    </source>
</evidence>
<dbReference type="STRING" id="764291.STRUR_0295"/>
<comment type="similarity">
    <text evidence="3 11">Belongs to the glycosyltransferase group 1 family. Glycosyltransferase 4 subfamily.</text>
</comment>
<dbReference type="HAMAP" id="MF_01472">
    <property type="entry name" value="GtfA"/>
    <property type="match status" value="1"/>
</dbReference>
<keyword evidence="5 11" id="KW-0963">Cytoplasm</keyword>
<dbReference type="FunFam" id="3.40.50.2000:FF:000196">
    <property type="entry name" value="UDP-N-acetylglucosamine--peptide N-acetylglucosaminyltransferase GtfA subunit"/>
    <property type="match status" value="1"/>
</dbReference>
<evidence type="ECO:0000256" key="5">
    <source>
        <dbReference type="ARBA" id="ARBA00022490"/>
    </source>
</evidence>
<gene>
    <name evidence="11 13" type="primary">gtfA</name>
    <name evidence="13" type="ORF">STRUR_0295</name>
</gene>
<dbReference type="PANTHER" id="PTHR12526:SF629">
    <property type="entry name" value="TEICHURONIC ACID BIOSYNTHESIS GLYCOSYLTRANSFERASE TUAH-RELATED"/>
    <property type="match status" value="1"/>
</dbReference>
<evidence type="ECO:0000256" key="6">
    <source>
        <dbReference type="ARBA" id="ARBA00022676"/>
    </source>
</evidence>
<evidence type="ECO:0000256" key="8">
    <source>
        <dbReference type="ARBA" id="ARBA00022741"/>
    </source>
</evidence>
<dbReference type="EC" id="2.4.1.-" evidence="11"/>
<dbReference type="GO" id="GO:0005886">
    <property type="term" value="C:plasma membrane"/>
    <property type="evidence" value="ECO:0007669"/>
    <property type="project" value="UniProtKB-SubCell"/>
</dbReference>
<evidence type="ECO:0000256" key="11">
    <source>
        <dbReference type="HAMAP-Rule" id="MF_01472"/>
    </source>
</evidence>
<evidence type="ECO:0000256" key="9">
    <source>
        <dbReference type="ARBA" id="ARBA00023136"/>
    </source>
</evidence>
<dbReference type="InterPro" id="IPR014267">
    <property type="entry name" value="GtfA"/>
</dbReference>
<accession>G5KI13</accession>
<dbReference type="SUPFAM" id="SSF53756">
    <property type="entry name" value="UDP-Glycosyltransferase/glycogen phosphorylase"/>
    <property type="match status" value="1"/>
</dbReference>